<proteinExistence type="predicted"/>
<protein>
    <submittedName>
        <fullName evidence="2">Uncharacterized protein</fullName>
    </submittedName>
</protein>
<dbReference type="EMBL" id="AFNH02000925">
    <property type="protein sequence ID" value="EZG51570.1"/>
    <property type="molecule type" value="Genomic_DNA"/>
</dbReference>
<evidence type="ECO:0000256" key="1">
    <source>
        <dbReference type="SAM" id="MobiDB-lite"/>
    </source>
</evidence>
<accession>A0A023B275</accession>
<name>A0A023B275_GRENI</name>
<feature type="region of interest" description="Disordered" evidence="1">
    <location>
        <begin position="374"/>
        <end position="472"/>
    </location>
</feature>
<feature type="compositionally biased region" description="Polar residues" evidence="1">
    <location>
        <begin position="55"/>
        <end position="65"/>
    </location>
</feature>
<gene>
    <name evidence="2" type="ORF">GNI_124160</name>
</gene>
<dbReference type="AlphaFoldDB" id="A0A023B275"/>
<feature type="compositionally biased region" description="Acidic residues" evidence="1">
    <location>
        <begin position="150"/>
        <end position="176"/>
    </location>
</feature>
<feature type="region of interest" description="Disordered" evidence="1">
    <location>
        <begin position="34"/>
        <end position="72"/>
    </location>
</feature>
<comment type="caution">
    <text evidence="2">The sequence shown here is derived from an EMBL/GenBank/DDBJ whole genome shotgun (WGS) entry which is preliminary data.</text>
</comment>
<sequence length="494" mass="56565">MRTDTPVTAYSKEQKAQGVVLPIAARLEAVLQKEREKSLSGVPSQKLVGAKPVSRESTPLKTASLKTVPLSRNPLGSERYELLRTPDAGAPRNEFFTQGPFVKSEDTVNAGLYRGLPGTAFVTDTAPSLEIEDTDGDEYHYEASVTEASVTEDECENEGQEYEGQEYEGQEYEGEESQNSQYTGEFNGQINDAPTGIQAGRFMTNLRHNLDHIWDKVKAGGEISVPETGAPQRTSQTRSVDVSEWSEWEWLDSPSETHRIFYYETTEICKEYYYHPEDAETPLPHGKQNECDQDADNQRGFSAEACDETAFEQNPPHHTEKDVQDGGESECECEGECECQGECECDGECQCYYQCACEGECECDQDECNAADDAADDEEDVTAEEGEHEEDWEEEEEEEEGEEEEEEGEEEEEEEGEEEGEEEEEEEWEEEEWEEEEEEDWEEEDEEEEEEEEEEDWEEEEPSKTAPAPSKWMPLNWRYQRPSHRHRYQILQLV</sequence>
<dbReference type="VEuPathDB" id="CryptoDB:GNI_124160"/>
<evidence type="ECO:0000313" key="2">
    <source>
        <dbReference type="EMBL" id="EZG51570.1"/>
    </source>
</evidence>
<dbReference type="Proteomes" id="UP000019763">
    <property type="component" value="Unassembled WGS sequence"/>
</dbReference>
<dbReference type="GeneID" id="22914375"/>
<feature type="region of interest" description="Disordered" evidence="1">
    <location>
        <begin position="147"/>
        <end position="177"/>
    </location>
</feature>
<feature type="compositionally biased region" description="Acidic residues" evidence="1">
    <location>
        <begin position="374"/>
        <end position="461"/>
    </location>
</feature>
<evidence type="ECO:0000313" key="3">
    <source>
        <dbReference type="Proteomes" id="UP000019763"/>
    </source>
</evidence>
<organism evidence="2 3">
    <name type="scientific">Gregarina niphandrodes</name>
    <name type="common">Septate eugregarine</name>
    <dbReference type="NCBI Taxonomy" id="110365"/>
    <lineage>
        <taxon>Eukaryota</taxon>
        <taxon>Sar</taxon>
        <taxon>Alveolata</taxon>
        <taxon>Apicomplexa</taxon>
        <taxon>Conoidasida</taxon>
        <taxon>Gregarinasina</taxon>
        <taxon>Eugregarinorida</taxon>
        <taxon>Gregarinidae</taxon>
        <taxon>Gregarina</taxon>
    </lineage>
</organism>
<reference evidence="2" key="1">
    <citation type="submission" date="2013-12" db="EMBL/GenBank/DDBJ databases">
        <authorList>
            <person name="Omoto C.K."/>
            <person name="Sibley D."/>
            <person name="Venepally P."/>
            <person name="Hadjithomas M."/>
            <person name="Karamycheva S."/>
            <person name="Brunk B."/>
            <person name="Roos D."/>
            <person name="Caler E."/>
            <person name="Lorenzi H."/>
        </authorList>
    </citation>
    <scope>NUCLEOTIDE SEQUENCE</scope>
</reference>
<dbReference type="RefSeq" id="XP_011131954.1">
    <property type="nucleotide sequence ID" value="XM_011133652.1"/>
</dbReference>
<keyword evidence="3" id="KW-1185">Reference proteome</keyword>